<gene>
    <name evidence="8" type="primary">LOC102804449</name>
</gene>
<proteinExistence type="predicted"/>
<dbReference type="RefSeq" id="XP_006817865.1">
    <property type="nucleotide sequence ID" value="XM_006817802.1"/>
</dbReference>
<evidence type="ECO:0000313" key="7">
    <source>
        <dbReference type="Proteomes" id="UP000694865"/>
    </source>
</evidence>
<dbReference type="InterPro" id="IPR002126">
    <property type="entry name" value="Cadherin-like_dom"/>
</dbReference>
<dbReference type="PROSITE" id="PS00232">
    <property type="entry name" value="CADHERIN_1"/>
    <property type="match status" value="1"/>
</dbReference>
<evidence type="ECO:0000256" key="5">
    <source>
        <dbReference type="PROSITE-ProRule" id="PRU00043"/>
    </source>
</evidence>
<dbReference type="Proteomes" id="UP000694865">
    <property type="component" value="Unplaced"/>
</dbReference>
<dbReference type="InterPro" id="IPR020894">
    <property type="entry name" value="Cadherin_CS"/>
</dbReference>
<accession>A0ABM0MCX4</accession>
<keyword evidence="4" id="KW-0472">Membrane</keyword>
<dbReference type="Gene3D" id="2.60.40.60">
    <property type="entry name" value="Cadherins"/>
    <property type="match status" value="2"/>
</dbReference>
<feature type="non-terminal residue" evidence="8">
    <location>
        <position position="224"/>
    </location>
</feature>
<dbReference type="SMART" id="SM00112">
    <property type="entry name" value="CA"/>
    <property type="match status" value="2"/>
</dbReference>
<dbReference type="GeneID" id="102804449"/>
<evidence type="ECO:0000259" key="6">
    <source>
        <dbReference type="PROSITE" id="PS50268"/>
    </source>
</evidence>
<evidence type="ECO:0000256" key="2">
    <source>
        <dbReference type="ARBA" id="ARBA00022737"/>
    </source>
</evidence>
<name>A0ABM0MCX4_SACKO</name>
<dbReference type="PANTHER" id="PTHR24027">
    <property type="entry name" value="CADHERIN-23"/>
    <property type="match status" value="1"/>
</dbReference>
<dbReference type="PRINTS" id="PR00205">
    <property type="entry name" value="CADHERIN"/>
</dbReference>
<dbReference type="CDD" id="cd11304">
    <property type="entry name" value="Cadherin_repeat"/>
    <property type="match status" value="2"/>
</dbReference>
<keyword evidence="3 5" id="KW-0106">Calcium</keyword>
<dbReference type="InterPro" id="IPR039808">
    <property type="entry name" value="Cadherin"/>
</dbReference>
<evidence type="ECO:0000256" key="1">
    <source>
        <dbReference type="ARBA" id="ARBA00004370"/>
    </source>
</evidence>
<dbReference type="Pfam" id="PF00028">
    <property type="entry name" value="Cadherin"/>
    <property type="match status" value="2"/>
</dbReference>
<evidence type="ECO:0000256" key="4">
    <source>
        <dbReference type="ARBA" id="ARBA00023136"/>
    </source>
</evidence>
<keyword evidence="7" id="KW-1185">Reference proteome</keyword>
<protein>
    <submittedName>
        <fullName evidence="8">Protocadherin Fat 1-like</fullName>
    </submittedName>
</protein>
<comment type="subcellular location">
    <subcellularLocation>
        <location evidence="1">Membrane</location>
    </subcellularLocation>
</comment>
<feature type="domain" description="Cadherin" evidence="6">
    <location>
        <begin position="85"/>
        <end position="203"/>
    </location>
</feature>
<dbReference type="PROSITE" id="PS50268">
    <property type="entry name" value="CADHERIN_2"/>
    <property type="match status" value="2"/>
</dbReference>
<dbReference type="SUPFAM" id="SSF49313">
    <property type="entry name" value="Cadherin-like"/>
    <property type="match status" value="2"/>
</dbReference>
<dbReference type="PANTHER" id="PTHR24027:SF438">
    <property type="entry name" value="CADHERIN 23"/>
    <property type="match status" value="1"/>
</dbReference>
<evidence type="ECO:0000313" key="8">
    <source>
        <dbReference type="RefSeq" id="XP_006817865.1"/>
    </source>
</evidence>
<reference evidence="8" key="1">
    <citation type="submission" date="2025-08" db="UniProtKB">
        <authorList>
            <consortium name="RefSeq"/>
        </authorList>
    </citation>
    <scope>IDENTIFICATION</scope>
    <source>
        <tissue evidence="8">Testes</tissue>
    </source>
</reference>
<dbReference type="InterPro" id="IPR015919">
    <property type="entry name" value="Cadherin-like_sf"/>
</dbReference>
<feature type="non-terminal residue" evidence="8">
    <location>
        <position position="1"/>
    </location>
</feature>
<keyword evidence="2" id="KW-0677">Repeat</keyword>
<organism evidence="7 8">
    <name type="scientific">Saccoglossus kowalevskii</name>
    <name type="common">Acorn worm</name>
    <dbReference type="NCBI Taxonomy" id="10224"/>
    <lineage>
        <taxon>Eukaryota</taxon>
        <taxon>Metazoa</taxon>
        <taxon>Hemichordata</taxon>
        <taxon>Enteropneusta</taxon>
        <taxon>Harrimaniidae</taxon>
        <taxon>Saccoglossus</taxon>
    </lineage>
</organism>
<feature type="domain" description="Cadherin" evidence="6">
    <location>
        <begin position="2"/>
        <end position="84"/>
    </location>
</feature>
<evidence type="ECO:0000256" key="3">
    <source>
        <dbReference type="ARBA" id="ARBA00022837"/>
    </source>
</evidence>
<sequence>RTFELDTGYEAEYEEEPGPGSNHFTIPARSNTEIFLAEPLDYELDRFYNLTLIVYDDNGGTSALNDTATLYIQVDDADDLSPAFQDIIYTDSVYENFTGPLNVNIDAFDLDFGINEPVYYSFADPDRENTTIFETEYFHIDTITGVLTVIKELDREATQTGTITEVLRTSQNDTRDYHIYTYRDGYATVVVTVLDVNDNAPIMSSPIYYGEVAEHSLQDTIVCE</sequence>